<keyword evidence="2 11" id="KW-0285">Flavoprotein</keyword>
<evidence type="ECO:0000256" key="2">
    <source>
        <dbReference type="ARBA" id="ARBA00022630"/>
    </source>
</evidence>
<feature type="domain" description="Pyridine nucleotide-disulphide oxidoreductase dimerisation" evidence="12">
    <location>
        <begin position="348"/>
        <end position="457"/>
    </location>
</feature>
<comment type="similarity">
    <text evidence="1 11">Belongs to the class-I pyridine nucleotide-disulfide oxidoreductase family.</text>
</comment>
<feature type="binding site" evidence="9">
    <location>
        <position position="271"/>
    </location>
    <ligand>
        <name>NAD(+)</name>
        <dbReference type="ChEBI" id="CHEBI:57540"/>
    </ligand>
</feature>
<dbReference type="GO" id="GO:0050627">
    <property type="term" value="F:mycothione reductase [NAD(P)H] activity"/>
    <property type="evidence" value="ECO:0007669"/>
    <property type="project" value="UniProtKB-EC"/>
</dbReference>
<evidence type="ECO:0000256" key="6">
    <source>
        <dbReference type="ARBA" id="ARBA00023157"/>
    </source>
</evidence>
<dbReference type="EC" id="1.8.1.15" evidence="14"/>
<dbReference type="PIRSF" id="PIRSF000350">
    <property type="entry name" value="Mercury_reductase_MerA"/>
    <property type="match status" value="1"/>
</dbReference>
<dbReference type="Proteomes" id="UP000252770">
    <property type="component" value="Unassembled WGS sequence"/>
</dbReference>
<keyword evidence="9" id="KW-0547">Nucleotide-binding</keyword>
<dbReference type="InterPro" id="IPR004099">
    <property type="entry name" value="Pyr_nucl-diS_OxRdtase_dimer"/>
</dbReference>
<organism evidence="14 15">
    <name type="scientific">Desertihabitans brevis</name>
    <dbReference type="NCBI Taxonomy" id="2268447"/>
    <lineage>
        <taxon>Bacteria</taxon>
        <taxon>Bacillati</taxon>
        <taxon>Actinomycetota</taxon>
        <taxon>Actinomycetes</taxon>
        <taxon>Propionibacteriales</taxon>
        <taxon>Propionibacteriaceae</taxon>
        <taxon>Desertihabitans</taxon>
    </lineage>
</organism>
<evidence type="ECO:0000256" key="11">
    <source>
        <dbReference type="RuleBase" id="RU003691"/>
    </source>
</evidence>
<dbReference type="InterPro" id="IPR012999">
    <property type="entry name" value="Pyr_OxRdtase_I_AS"/>
</dbReference>
<evidence type="ECO:0000256" key="4">
    <source>
        <dbReference type="ARBA" id="ARBA00022857"/>
    </source>
</evidence>
<dbReference type="Gene3D" id="3.50.50.60">
    <property type="entry name" value="FAD/NAD(P)-binding domain"/>
    <property type="match status" value="2"/>
</dbReference>
<feature type="binding site" evidence="9">
    <location>
        <position position="48"/>
    </location>
    <ligand>
        <name>FAD</name>
        <dbReference type="ChEBI" id="CHEBI:57692"/>
    </ligand>
</feature>
<dbReference type="PRINTS" id="PR00411">
    <property type="entry name" value="PNDRDTASEI"/>
</dbReference>
<evidence type="ECO:0000259" key="13">
    <source>
        <dbReference type="Pfam" id="PF07992"/>
    </source>
</evidence>
<evidence type="ECO:0000256" key="5">
    <source>
        <dbReference type="ARBA" id="ARBA00023002"/>
    </source>
</evidence>
<dbReference type="Pfam" id="PF02852">
    <property type="entry name" value="Pyr_redox_dim"/>
    <property type="match status" value="1"/>
</dbReference>
<feature type="active site" description="Proton acceptor" evidence="8">
    <location>
        <position position="447"/>
    </location>
</feature>
<dbReference type="SUPFAM" id="SSF55424">
    <property type="entry name" value="FAD/NAD-linked reductases, dimerisation (C-terminal) domain"/>
    <property type="match status" value="1"/>
</dbReference>
<keyword evidence="3 9" id="KW-0274">FAD</keyword>
<evidence type="ECO:0000313" key="14">
    <source>
        <dbReference type="EMBL" id="RCK69148.1"/>
    </source>
</evidence>
<dbReference type="RefSeq" id="WP_114127004.1">
    <property type="nucleotide sequence ID" value="NZ_QOUI01000007.1"/>
</dbReference>
<name>A0A367YTK4_9ACTN</name>
<evidence type="ECO:0000256" key="3">
    <source>
        <dbReference type="ARBA" id="ARBA00022827"/>
    </source>
</evidence>
<reference evidence="14 15" key="1">
    <citation type="submission" date="2018-07" db="EMBL/GenBank/DDBJ databases">
        <title>Desertimonas flava gen. nov. sp. nov.</title>
        <authorList>
            <person name="Liu S."/>
        </authorList>
    </citation>
    <scope>NUCLEOTIDE SEQUENCE [LARGE SCALE GENOMIC DNA]</scope>
    <source>
        <strain evidence="14 15">16Sb5-5</strain>
    </source>
</reference>
<evidence type="ECO:0000256" key="10">
    <source>
        <dbReference type="PIRSR" id="PIRSR000350-4"/>
    </source>
</evidence>
<evidence type="ECO:0000313" key="15">
    <source>
        <dbReference type="Proteomes" id="UP000252770"/>
    </source>
</evidence>
<comment type="caution">
    <text evidence="14">The sequence shown here is derived from an EMBL/GenBank/DDBJ whole genome shotgun (WGS) entry which is preliminary data.</text>
</comment>
<feature type="binding site" evidence="9">
    <location>
        <begin position="184"/>
        <end position="191"/>
    </location>
    <ligand>
        <name>NAD(+)</name>
        <dbReference type="ChEBI" id="CHEBI:57540"/>
    </ligand>
</feature>
<evidence type="ECO:0000259" key="12">
    <source>
        <dbReference type="Pfam" id="PF02852"/>
    </source>
</evidence>
<dbReference type="InterPro" id="IPR036188">
    <property type="entry name" value="FAD/NAD-bd_sf"/>
</dbReference>
<dbReference type="NCBIfam" id="NF005884">
    <property type="entry name" value="PRK07846.1"/>
    <property type="match status" value="1"/>
</dbReference>
<evidence type="ECO:0000256" key="8">
    <source>
        <dbReference type="PIRSR" id="PIRSR000350-2"/>
    </source>
</evidence>
<gene>
    <name evidence="14" type="ORF">DT076_12445</name>
</gene>
<dbReference type="InterPro" id="IPR001100">
    <property type="entry name" value="Pyr_nuc-diS_OxRdtase"/>
</dbReference>
<dbReference type="InterPro" id="IPR016156">
    <property type="entry name" value="FAD/NAD-linked_Rdtase_dimer_sf"/>
</dbReference>
<dbReference type="PANTHER" id="PTHR43014:SF4">
    <property type="entry name" value="PYRIDINE NUCLEOTIDE-DISULFIDE OXIDOREDUCTASE RCLA-RELATED"/>
    <property type="match status" value="1"/>
</dbReference>
<evidence type="ECO:0000256" key="7">
    <source>
        <dbReference type="ARBA" id="ARBA00023284"/>
    </source>
</evidence>
<dbReference type="PROSITE" id="PS00076">
    <property type="entry name" value="PYRIDINE_REDOX_1"/>
    <property type="match status" value="1"/>
</dbReference>
<dbReference type="EMBL" id="QOUI01000007">
    <property type="protein sequence ID" value="RCK69148.1"/>
    <property type="molecule type" value="Genomic_DNA"/>
</dbReference>
<feature type="binding site" evidence="9">
    <location>
        <position position="112"/>
    </location>
    <ligand>
        <name>FAD</name>
        <dbReference type="ChEBI" id="CHEBI:57692"/>
    </ligand>
</feature>
<keyword evidence="5 11" id="KW-0560">Oxidoreductase</keyword>
<feature type="binding site" evidence="9">
    <location>
        <position position="312"/>
    </location>
    <ligand>
        <name>FAD</name>
        <dbReference type="ChEBI" id="CHEBI:57692"/>
    </ligand>
</feature>
<sequence length="463" mass="50437">MRHFDLCIIGSGSGNSLIDEQLDDQSVALVEKGIFGGTCLNVGCIPTKMFVHPADLASAPERSARLGVQLTRDKVDWPGIRDRIFTRIDAISEGGEDWRAQAPNVTLYRAKGHFTGPHTFAAGGEEFSADRFVIAAGSRAVVPPVAGVDPQWWDERRDERPAWAHTSDTVMRTDDLPGRVVIVGGGYVASEFAHVFASFGSDVTIMVRSQGMLREQDAEISEAFTRSMARRVRLLTGVVPTEIATEGDGTARVLASDGSEHRADVVLFATGRRPNGDTLNLPAAGVETDREGYVVVDPHQRTTAEHIWALGDVCNPWQLKHVANHEAKVVKHNLLHPEQPRSSDHRFVPYAVFSEPQVAAVGLTEHQARAAGYDITVAKQDYGSIAYGWAMEDDEHFAKIVAERGTGRILGAHIMGPEASVLIQPLIQAMSFGLPAAEMARGQYWIHPAMTELVENALLALDV</sequence>
<dbReference type="SUPFAM" id="SSF51905">
    <property type="entry name" value="FAD/NAD(P)-binding domain"/>
    <property type="match status" value="1"/>
</dbReference>
<dbReference type="PANTHER" id="PTHR43014">
    <property type="entry name" value="MERCURIC REDUCTASE"/>
    <property type="match status" value="1"/>
</dbReference>
<feature type="domain" description="FAD/NAD(P)-binding" evidence="13">
    <location>
        <begin position="4"/>
        <end position="327"/>
    </location>
</feature>
<keyword evidence="4" id="KW-0521">NADP</keyword>
<keyword evidence="6" id="KW-1015">Disulfide bond</keyword>
<dbReference type="Pfam" id="PF07992">
    <property type="entry name" value="Pyr_redox_2"/>
    <property type="match status" value="1"/>
</dbReference>
<comment type="cofactor">
    <cofactor evidence="9">
        <name>FAD</name>
        <dbReference type="ChEBI" id="CHEBI:57692"/>
    </cofactor>
    <text evidence="9">Binds 1 FAD per subunit.</text>
</comment>
<feature type="disulfide bond" description="Redox-active" evidence="10">
    <location>
        <begin position="39"/>
        <end position="44"/>
    </location>
</feature>
<keyword evidence="15" id="KW-1185">Reference proteome</keyword>
<dbReference type="AlphaFoldDB" id="A0A367YTK4"/>
<evidence type="ECO:0000256" key="1">
    <source>
        <dbReference type="ARBA" id="ARBA00007532"/>
    </source>
</evidence>
<dbReference type="GO" id="GO:0050660">
    <property type="term" value="F:flavin adenine dinucleotide binding"/>
    <property type="evidence" value="ECO:0007669"/>
    <property type="project" value="TreeGrafter"/>
</dbReference>
<keyword evidence="7 11" id="KW-0676">Redox-active center</keyword>
<evidence type="ECO:0000256" key="9">
    <source>
        <dbReference type="PIRSR" id="PIRSR000350-3"/>
    </source>
</evidence>
<accession>A0A367YTK4</accession>
<dbReference type="InterPro" id="IPR023753">
    <property type="entry name" value="FAD/NAD-binding_dom"/>
</dbReference>
<dbReference type="PRINTS" id="PR00368">
    <property type="entry name" value="FADPNR"/>
</dbReference>
<dbReference type="GO" id="GO:0003955">
    <property type="term" value="F:NAD(P)H dehydrogenase (quinone) activity"/>
    <property type="evidence" value="ECO:0007669"/>
    <property type="project" value="TreeGrafter"/>
</dbReference>
<proteinExistence type="inferred from homology"/>
<dbReference type="Gene3D" id="3.30.390.30">
    <property type="match status" value="1"/>
</dbReference>
<keyword evidence="9" id="KW-0520">NAD</keyword>
<protein>
    <submittedName>
        <fullName evidence="14">Mycothione reductase</fullName>
        <ecNumber evidence="14">1.8.1.15</ecNumber>
    </submittedName>
</protein>